<dbReference type="EMBL" id="CADCWH010000149">
    <property type="protein sequence ID" value="CAA9551486.1"/>
    <property type="molecule type" value="Genomic_DNA"/>
</dbReference>
<dbReference type="PANTHER" id="PTHR33505:SF4">
    <property type="entry name" value="PROTEIN PREY, MITOCHONDRIAL"/>
    <property type="match status" value="1"/>
</dbReference>
<evidence type="ECO:0000313" key="1">
    <source>
        <dbReference type="EMBL" id="CAA9551486.1"/>
    </source>
</evidence>
<name>A0A6J4UJR0_9BACT</name>
<proteinExistence type="predicted"/>
<reference evidence="1" key="1">
    <citation type="submission" date="2020-02" db="EMBL/GenBank/DDBJ databases">
        <authorList>
            <person name="Meier V. D."/>
        </authorList>
    </citation>
    <scope>NUCLEOTIDE SEQUENCE</scope>
    <source>
        <strain evidence="1">AVDCRST_MAG70</strain>
    </source>
</reference>
<dbReference type="Gene3D" id="2.20.25.10">
    <property type="match status" value="1"/>
</dbReference>
<gene>
    <name evidence="1" type="ORF">AVDCRST_MAG70-963</name>
</gene>
<dbReference type="GO" id="GO:0005829">
    <property type="term" value="C:cytosol"/>
    <property type="evidence" value="ECO:0007669"/>
    <property type="project" value="TreeGrafter"/>
</dbReference>
<dbReference type="PANTHER" id="PTHR33505">
    <property type="entry name" value="ZGC:162634"/>
    <property type="match status" value="1"/>
</dbReference>
<dbReference type="Pfam" id="PF03966">
    <property type="entry name" value="Trm112p"/>
    <property type="match status" value="1"/>
</dbReference>
<dbReference type="InterPro" id="IPR005651">
    <property type="entry name" value="Trm112-like"/>
</dbReference>
<dbReference type="AlphaFoldDB" id="A0A6J4UJR0"/>
<dbReference type="SUPFAM" id="SSF158997">
    <property type="entry name" value="Trm112p-like"/>
    <property type="match status" value="1"/>
</dbReference>
<accession>A0A6J4UJR0</accession>
<organism evidence="1">
    <name type="scientific">uncultured Thermomicrobiales bacterium</name>
    <dbReference type="NCBI Taxonomy" id="1645740"/>
    <lineage>
        <taxon>Bacteria</taxon>
        <taxon>Pseudomonadati</taxon>
        <taxon>Thermomicrobiota</taxon>
        <taxon>Thermomicrobia</taxon>
        <taxon>Thermomicrobiales</taxon>
        <taxon>environmental samples</taxon>
    </lineage>
</organism>
<protein>
    <submittedName>
        <fullName evidence="1">Uncharacterized protein</fullName>
    </submittedName>
</protein>
<sequence length="58" mass="6081">MSGSDATMTEIDPALLAILVCPIDKGDLSLDGATLTCQICGRIYPIEDGIPNMLVDEA</sequence>